<reference evidence="2" key="1">
    <citation type="journal article" date="2013" name="Nature">
        <title>Draft genome of the wheat A-genome progenitor Triticum urartu.</title>
        <authorList>
            <person name="Ling H.Q."/>
            <person name="Zhao S."/>
            <person name="Liu D."/>
            <person name="Wang J."/>
            <person name="Sun H."/>
            <person name="Zhang C."/>
            <person name="Fan H."/>
            <person name="Li D."/>
            <person name="Dong L."/>
            <person name="Tao Y."/>
            <person name="Gao C."/>
            <person name="Wu H."/>
            <person name="Li Y."/>
            <person name="Cui Y."/>
            <person name="Guo X."/>
            <person name="Zheng S."/>
            <person name="Wang B."/>
            <person name="Yu K."/>
            <person name="Liang Q."/>
            <person name="Yang W."/>
            <person name="Lou X."/>
            <person name="Chen J."/>
            <person name="Feng M."/>
            <person name="Jian J."/>
            <person name="Zhang X."/>
            <person name="Luo G."/>
            <person name="Jiang Y."/>
            <person name="Liu J."/>
            <person name="Wang Z."/>
            <person name="Sha Y."/>
            <person name="Zhang B."/>
            <person name="Wu H."/>
            <person name="Tang D."/>
            <person name="Shen Q."/>
            <person name="Xue P."/>
            <person name="Zou S."/>
            <person name="Wang X."/>
            <person name="Liu X."/>
            <person name="Wang F."/>
            <person name="Yang Y."/>
            <person name="An X."/>
            <person name="Dong Z."/>
            <person name="Zhang K."/>
            <person name="Zhang X."/>
            <person name="Luo M.C."/>
            <person name="Dvorak J."/>
            <person name="Tong Y."/>
            <person name="Wang J."/>
            <person name="Yang H."/>
            <person name="Li Z."/>
            <person name="Wang D."/>
            <person name="Zhang A."/>
            <person name="Wang J."/>
        </authorList>
    </citation>
    <scope>NUCLEOTIDE SEQUENCE</scope>
    <source>
        <strain evidence="2">cv. G1812</strain>
    </source>
</reference>
<proteinExistence type="predicted"/>
<dbReference type="Gramene" id="TuG1812G0700001974.01.T02">
    <property type="protein sequence ID" value="TuG1812G0700001974.01.T02"/>
    <property type="gene ID" value="TuG1812G0700001974.01"/>
</dbReference>
<reference evidence="1" key="3">
    <citation type="submission" date="2022-06" db="UniProtKB">
        <authorList>
            <consortium name="EnsemblPlants"/>
        </authorList>
    </citation>
    <scope>IDENTIFICATION</scope>
</reference>
<reference evidence="1" key="2">
    <citation type="submission" date="2018-03" db="EMBL/GenBank/DDBJ databases">
        <title>The Triticum urartu genome reveals the dynamic nature of wheat genome evolution.</title>
        <authorList>
            <person name="Ling H."/>
            <person name="Ma B."/>
            <person name="Shi X."/>
            <person name="Liu H."/>
            <person name="Dong L."/>
            <person name="Sun H."/>
            <person name="Cao Y."/>
            <person name="Gao Q."/>
            <person name="Zheng S."/>
            <person name="Li Y."/>
            <person name="Yu Y."/>
            <person name="Du H."/>
            <person name="Qi M."/>
            <person name="Li Y."/>
            <person name="Yu H."/>
            <person name="Cui Y."/>
            <person name="Wang N."/>
            <person name="Chen C."/>
            <person name="Wu H."/>
            <person name="Zhao Y."/>
            <person name="Zhang J."/>
            <person name="Li Y."/>
            <person name="Zhou W."/>
            <person name="Zhang B."/>
            <person name="Hu W."/>
            <person name="Eijk M."/>
            <person name="Tang J."/>
            <person name="Witsenboer H."/>
            <person name="Zhao S."/>
            <person name="Li Z."/>
            <person name="Zhang A."/>
            <person name="Wang D."/>
            <person name="Liang C."/>
        </authorList>
    </citation>
    <scope>NUCLEOTIDE SEQUENCE [LARGE SCALE GENOMIC DNA]</scope>
    <source>
        <strain evidence="1">cv. G1812</strain>
    </source>
</reference>
<keyword evidence="2" id="KW-1185">Reference proteome</keyword>
<dbReference type="Proteomes" id="UP000015106">
    <property type="component" value="Chromosome 7"/>
</dbReference>
<organism evidence="1 2">
    <name type="scientific">Triticum urartu</name>
    <name type="common">Red wild einkorn</name>
    <name type="synonym">Crithodium urartu</name>
    <dbReference type="NCBI Taxonomy" id="4572"/>
    <lineage>
        <taxon>Eukaryota</taxon>
        <taxon>Viridiplantae</taxon>
        <taxon>Streptophyta</taxon>
        <taxon>Embryophyta</taxon>
        <taxon>Tracheophyta</taxon>
        <taxon>Spermatophyta</taxon>
        <taxon>Magnoliopsida</taxon>
        <taxon>Liliopsida</taxon>
        <taxon>Poales</taxon>
        <taxon>Poaceae</taxon>
        <taxon>BOP clade</taxon>
        <taxon>Pooideae</taxon>
        <taxon>Triticodae</taxon>
        <taxon>Triticeae</taxon>
        <taxon>Triticinae</taxon>
        <taxon>Triticum</taxon>
    </lineage>
</organism>
<name>A0A8R7R2B4_TRIUA</name>
<dbReference type="EnsemblPlants" id="TuG1812G0700001974.01.T02">
    <property type="protein sequence ID" value="TuG1812G0700001974.01.T02"/>
    <property type="gene ID" value="TuG1812G0700001974.01"/>
</dbReference>
<dbReference type="AlphaFoldDB" id="A0A8R7R2B4"/>
<evidence type="ECO:0000313" key="2">
    <source>
        <dbReference type="Proteomes" id="UP000015106"/>
    </source>
</evidence>
<sequence>MSTLSAFSLTSTFIGESSIFSVRTISFECAIFFSSSMIFSTLETTYFRITEAAKNAAFFTYMISVTSFTARSSEMPLDTSKSFNLDLCSFSDHASRNLPSGIKSDPSSPFFRICNTISTSASLETSIFKGLSTSLSLRKTIIVSGN</sequence>
<accession>A0A8R7R2B4</accession>
<evidence type="ECO:0000313" key="1">
    <source>
        <dbReference type="EnsemblPlants" id="TuG1812G0700001974.01.T02"/>
    </source>
</evidence>
<protein>
    <submittedName>
        <fullName evidence="1">Uncharacterized protein</fullName>
    </submittedName>
</protein>